<protein>
    <submittedName>
        <fullName evidence="1">Uncharacterized protein</fullName>
    </submittedName>
</protein>
<dbReference type="Proteomes" id="UP001597509">
    <property type="component" value="Unassembled WGS sequence"/>
</dbReference>
<gene>
    <name evidence="1" type="ORF">ACFS6I_14705</name>
</gene>
<reference evidence="2" key="1">
    <citation type="journal article" date="2019" name="Int. J. Syst. Evol. Microbiol.">
        <title>The Global Catalogue of Microorganisms (GCM) 10K type strain sequencing project: providing services to taxonomists for standard genome sequencing and annotation.</title>
        <authorList>
            <consortium name="The Broad Institute Genomics Platform"/>
            <consortium name="The Broad Institute Genome Sequencing Center for Infectious Disease"/>
            <person name="Wu L."/>
            <person name="Ma J."/>
        </authorList>
    </citation>
    <scope>NUCLEOTIDE SEQUENCE [LARGE SCALE GENOMIC DNA]</scope>
    <source>
        <strain evidence="2">KCTC 22209</strain>
    </source>
</reference>
<accession>A0ABW5YXX4</accession>
<comment type="caution">
    <text evidence="1">The sequence shown here is derived from an EMBL/GenBank/DDBJ whole genome shotgun (WGS) entry which is preliminary data.</text>
</comment>
<evidence type="ECO:0000313" key="2">
    <source>
        <dbReference type="Proteomes" id="UP001597509"/>
    </source>
</evidence>
<sequence>MIRINNNTAKTMEFTSFKTKQNVTEEHLFASVRDFEVALSKQEGINVHFLVRNDSNDYANVIFAASMYHLIQLKNNLELMVEARSLFELIDIQSVKIEYHEIQKEYFQIPNDFICIEKGTFSLKNIEDITRLRAISDAIEVDYLHNFDNTKAHFVATVDENKYSEITFGQTVIATRNICKGYVEDPSCQILLEIADEKTFELDFWSLVL</sequence>
<evidence type="ECO:0000313" key="1">
    <source>
        <dbReference type="EMBL" id="MFD2905191.1"/>
    </source>
</evidence>
<dbReference type="RefSeq" id="WP_380921727.1">
    <property type="nucleotide sequence ID" value="NZ_JBHUPE010000005.1"/>
</dbReference>
<keyword evidence="2" id="KW-1185">Reference proteome</keyword>
<name>A0ABW5YXX4_9SPHI</name>
<organism evidence="1 2">
    <name type="scientific">Sphingobacterium anhuiense</name>
    <dbReference type="NCBI Taxonomy" id="493780"/>
    <lineage>
        <taxon>Bacteria</taxon>
        <taxon>Pseudomonadati</taxon>
        <taxon>Bacteroidota</taxon>
        <taxon>Sphingobacteriia</taxon>
        <taxon>Sphingobacteriales</taxon>
        <taxon>Sphingobacteriaceae</taxon>
        <taxon>Sphingobacterium</taxon>
    </lineage>
</organism>
<proteinExistence type="predicted"/>
<dbReference type="EMBL" id="JBHUPE010000005">
    <property type="protein sequence ID" value="MFD2905191.1"/>
    <property type="molecule type" value="Genomic_DNA"/>
</dbReference>